<sequence length="333" mass="36239">GIRRRLRDRELLRKRKAEAEEKETNQWVFGVESQRKRSRGENKSGTKRRGRPRKTDPVLQFPVIQEEAAEVKSGQILTSQTGVPAVESQRAPDVDAPAPVLVRNSLFDKLEIDSAPAPAQYSAPDVQVPIQNPYVASVPVQAQYAAPELVQDLYAVSVPIQASYSAPVPVKPQFSVPVPVKAPYAAPEPIQVPYAASVPVKASPMVPIPVQPPDDDPIEVQTSDDVPVQFPDASPVRAPSQDVPAAVPAAVPALPQVEALYPESPDSETPDQVLIEDLGPDDEEDISPSENDRADEGLDETPLMNTVDKNKMYSVPTLPSPPLPQEYLPENQI</sequence>
<evidence type="ECO:0000313" key="2">
    <source>
        <dbReference type="EMBL" id="PWA30649.1"/>
    </source>
</evidence>
<protein>
    <recommendedName>
        <fullName evidence="4">Hemogen</fullName>
    </recommendedName>
</protein>
<evidence type="ECO:0000313" key="3">
    <source>
        <dbReference type="Proteomes" id="UP000250572"/>
    </source>
</evidence>
<comment type="caution">
    <text evidence="2">The sequence shown here is derived from an EMBL/GenBank/DDBJ whole genome shotgun (WGS) entry which is preliminary data.</text>
</comment>
<reference evidence="2 3" key="1">
    <citation type="journal article" date="2018" name="G3 (Bethesda)">
        <title>A High-Quality Reference Genome for the Invasive Mosquitofish Gambusia affinis Using a Chicago Library.</title>
        <authorList>
            <person name="Hoffberg S.L."/>
            <person name="Troendle N.J."/>
            <person name="Glenn T.C."/>
            <person name="Mahmud O."/>
            <person name="Louha S."/>
            <person name="Chalopin D."/>
            <person name="Bennetzen J.L."/>
            <person name="Mauricio R."/>
        </authorList>
    </citation>
    <scope>NUCLEOTIDE SEQUENCE [LARGE SCALE GENOMIC DNA]</scope>
    <source>
        <strain evidence="2">NE01/NJP1002.9</strain>
        <tissue evidence="2">Muscle</tissue>
    </source>
</reference>
<organism evidence="2 3">
    <name type="scientific">Gambusia affinis</name>
    <name type="common">Western mosquitofish</name>
    <name type="synonym">Heterandria affinis</name>
    <dbReference type="NCBI Taxonomy" id="33528"/>
    <lineage>
        <taxon>Eukaryota</taxon>
        <taxon>Metazoa</taxon>
        <taxon>Chordata</taxon>
        <taxon>Craniata</taxon>
        <taxon>Vertebrata</taxon>
        <taxon>Euteleostomi</taxon>
        <taxon>Actinopterygii</taxon>
        <taxon>Neopterygii</taxon>
        <taxon>Teleostei</taxon>
        <taxon>Neoteleostei</taxon>
        <taxon>Acanthomorphata</taxon>
        <taxon>Ovalentaria</taxon>
        <taxon>Atherinomorphae</taxon>
        <taxon>Cyprinodontiformes</taxon>
        <taxon>Poeciliidae</taxon>
        <taxon>Poeciliinae</taxon>
        <taxon>Gambusia</taxon>
    </lineage>
</organism>
<feature type="non-terminal residue" evidence="2">
    <location>
        <position position="1"/>
    </location>
</feature>
<dbReference type="AlphaFoldDB" id="A0A315W4V1"/>
<accession>A0A315W4V1</accession>
<dbReference type="EMBL" id="NHOQ01000347">
    <property type="protein sequence ID" value="PWA30649.1"/>
    <property type="molecule type" value="Genomic_DNA"/>
</dbReference>
<gene>
    <name evidence="2" type="ORF">CCH79_00009173</name>
</gene>
<feature type="non-terminal residue" evidence="2">
    <location>
        <position position="333"/>
    </location>
</feature>
<feature type="compositionally biased region" description="Acidic residues" evidence="1">
    <location>
        <begin position="278"/>
        <end position="287"/>
    </location>
</feature>
<keyword evidence="3" id="KW-1185">Reference proteome</keyword>
<feature type="region of interest" description="Disordered" evidence="1">
    <location>
        <begin position="13"/>
        <end position="59"/>
    </location>
</feature>
<feature type="compositionally biased region" description="Basic and acidic residues" evidence="1">
    <location>
        <begin position="13"/>
        <end position="24"/>
    </location>
</feature>
<feature type="region of interest" description="Disordered" evidence="1">
    <location>
        <begin position="257"/>
        <end position="333"/>
    </location>
</feature>
<proteinExistence type="predicted"/>
<evidence type="ECO:0000256" key="1">
    <source>
        <dbReference type="SAM" id="MobiDB-lite"/>
    </source>
</evidence>
<name>A0A315W4V1_GAMAF</name>
<evidence type="ECO:0008006" key="4">
    <source>
        <dbReference type="Google" id="ProtNLM"/>
    </source>
</evidence>
<feature type="compositionally biased region" description="Basic and acidic residues" evidence="1">
    <location>
        <begin position="33"/>
        <end position="44"/>
    </location>
</feature>
<dbReference type="Proteomes" id="UP000250572">
    <property type="component" value="Unassembled WGS sequence"/>
</dbReference>